<proteinExistence type="predicted"/>
<dbReference type="AlphaFoldDB" id="A0A5J5WSQ8"/>
<sequence length="64" mass="7046">MVFAFPNRLKKSHFGRRMSLQKCTLVCVTGIHSLKKQLSSSAVYMVASECINLAKKGSTPSLLC</sequence>
<reference evidence="2" key="1">
    <citation type="journal article" date="2020" name="Nat. Genet.">
        <title>Genomic diversifications of five Gossypium allopolyploid species and their impact on cotton improvement.</title>
        <authorList>
            <person name="Chen Z.J."/>
            <person name="Sreedasyam A."/>
            <person name="Ando A."/>
            <person name="Song Q."/>
            <person name="De Santiago L.M."/>
            <person name="Hulse-Kemp A.M."/>
            <person name="Ding M."/>
            <person name="Ye W."/>
            <person name="Kirkbride R.C."/>
            <person name="Jenkins J."/>
            <person name="Plott C."/>
            <person name="Lovell J."/>
            <person name="Lin Y.M."/>
            <person name="Vaughn R."/>
            <person name="Liu B."/>
            <person name="Simpson S."/>
            <person name="Scheffler B.E."/>
            <person name="Wen L."/>
            <person name="Saski C.A."/>
            <person name="Grover C.E."/>
            <person name="Hu G."/>
            <person name="Conover J.L."/>
            <person name="Carlson J.W."/>
            <person name="Shu S."/>
            <person name="Boston L.B."/>
            <person name="Williams M."/>
            <person name="Peterson D.G."/>
            <person name="McGee K."/>
            <person name="Jones D.C."/>
            <person name="Wendel J.F."/>
            <person name="Stelly D.M."/>
            <person name="Grimwood J."/>
            <person name="Schmutz J."/>
        </authorList>
    </citation>
    <scope>NUCLEOTIDE SEQUENCE [LARGE SCALE GENOMIC DNA]</scope>
    <source>
        <strain evidence="2">cv. 3-79</strain>
    </source>
</reference>
<organism evidence="1 2">
    <name type="scientific">Gossypium barbadense</name>
    <name type="common">Sea Island cotton</name>
    <name type="synonym">Hibiscus barbadensis</name>
    <dbReference type="NCBI Taxonomy" id="3634"/>
    <lineage>
        <taxon>Eukaryota</taxon>
        <taxon>Viridiplantae</taxon>
        <taxon>Streptophyta</taxon>
        <taxon>Embryophyta</taxon>
        <taxon>Tracheophyta</taxon>
        <taxon>Spermatophyta</taxon>
        <taxon>Magnoliopsida</taxon>
        <taxon>eudicotyledons</taxon>
        <taxon>Gunneridae</taxon>
        <taxon>Pentapetalae</taxon>
        <taxon>rosids</taxon>
        <taxon>malvids</taxon>
        <taxon>Malvales</taxon>
        <taxon>Malvaceae</taxon>
        <taxon>Malvoideae</taxon>
        <taxon>Gossypium</taxon>
    </lineage>
</organism>
<protein>
    <submittedName>
        <fullName evidence="1">Uncharacterized protein</fullName>
    </submittedName>
</protein>
<evidence type="ECO:0000313" key="1">
    <source>
        <dbReference type="EMBL" id="KAB2094319.1"/>
    </source>
</evidence>
<keyword evidence="2" id="KW-1185">Reference proteome</keyword>
<accession>A0A5J5WSQ8</accession>
<dbReference type="EMBL" id="CM018203">
    <property type="protein sequence ID" value="KAB2094319.1"/>
    <property type="molecule type" value="Genomic_DNA"/>
</dbReference>
<dbReference type="Proteomes" id="UP000327439">
    <property type="component" value="Chromosome A02"/>
</dbReference>
<evidence type="ECO:0000313" key="2">
    <source>
        <dbReference type="Proteomes" id="UP000327439"/>
    </source>
</evidence>
<name>A0A5J5WSQ8_GOSBA</name>
<gene>
    <name evidence="1" type="ORF">ES319_A02G149000v1</name>
</gene>